<feature type="transmembrane region" description="Helical" evidence="2">
    <location>
        <begin position="12"/>
        <end position="32"/>
    </location>
</feature>
<gene>
    <name evidence="3" type="ordered locus">AALP_Aa1g195800</name>
</gene>
<evidence type="ECO:0000256" key="1">
    <source>
        <dbReference type="SAM" id="MobiDB-lite"/>
    </source>
</evidence>
<evidence type="ECO:0000313" key="4">
    <source>
        <dbReference type="Proteomes" id="UP000029120"/>
    </source>
</evidence>
<feature type="region of interest" description="Disordered" evidence="1">
    <location>
        <begin position="93"/>
        <end position="138"/>
    </location>
</feature>
<keyword evidence="2" id="KW-1133">Transmembrane helix</keyword>
<dbReference type="AlphaFoldDB" id="A0A087HP99"/>
<dbReference type="Proteomes" id="UP000029120">
    <property type="component" value="Chromosome 1"/>
</dbReference>
<accession>A0A087HP99</accession>
<name>A0A087HP99_ARAAL</name>
<proteinExistence type="predicted"/>
<protein>
    <recommendedName>
        <fullName evidence="5">CA-responsive protein</fullName>
    </recommendedName>
</protein>
<keyword evidence="2" id="KW-0472">Membrane</keyword>
<feature type="compositionally biased region" description="Basic residues" evidence="1">
    <location>
        <begin position="101"/>
        <end position="115"/>
    </location>
</feature>
<sequence>MASSLNPLMYAFLFVALLSISLLSFVTAYFLLKFSTRRAAVVYRQKLESESSLSENSDVAQYQTLEDNQTHITNSRLYELLLSDKKEEESDWEGDRGVCEKKKKKKKKRGKKKKSEVRDDEIGGEKRNGEDDDGVVLNPRSGSISKSEIKPEFVCLYPFTSTSSATQRKIKQQYDQLVKCNSAKGLTLAQVGEFANCLIEAKNELQLKSEVIKRKFSITKALLFKADRSSFDRIRQQINKLEMEQKRVEEDALVYNWLQQQLKLSPAYKKVLEISASMELKEKASRELDNPDDEFSDISFEELLEQEKKDSFWHKNGKLRTCRT</sequence>
<evidence type="ECO:0000256" key="2">
    <source>
        <dbReference type="SAM" id="Phobius"/>
    </source>
</evidence>
<keyword evidence="4" id="KW-1185">Reference proteome</keyword>
<dbReference type="Gramene" id="KFK43951">
    <property type="protein sequence ID" value="KFK43951"/>
    <property type="gene ID" value="AALP_AA1G195800"/>
</dbReference>
<dbReference type="PANTHER" id="PTHR35991">
    <property type="entry name" value="CA-RESPONSIVE PROTEIN"/>
    <property type="match status" value="1"/>
</dbReference>
<evidence type="ECO:0000313" key="3">
    <source>
        <dbReference type="EMBL" id="KFK43951.1"/>
    </source>
</evidence>
<dbReference type="OrthoDB" id="1925033at2759"/>
<reference evidence="4" key="1">
    <citation type="journal article" date="2015" name="Nat. Plants">
        <title>Genome expansion of Arabis alpina linked with retrotransposition and reduced symmetric DNA methylation.</title>
        <authorList>
            <person name="Willing E.M."/>
            <person name="Rawat V."/>
            <person name="Mandakova T."/>
            <person name="Maumus F."/>
            <person name="James G.V."/>
            <person name="Nordstroem K.J."/>
            <person name="Becker C."/>
            <person name="Warthmann N."/>
            <person name="Chica C."/>
            <person name="Szarzynska B."/>
            <person name="Zytnicki M."/>
            <person name="Albani M.C."/>
            <person name="Kiefer C."/>
            <person name="Bergonzi S."/>
            <person name="Castaings L."/>
            <person name="Mateos J.L."/>
            <person name="Berns M.C."/>
            <person name="Bujdoso N."/>
            <person name="Piofczyk T."/>
            <person name="de Lorenzo L."/>
            <person name="Barrero-Sicilia C."/>
            <person name="Mateos I."/>
            <person name="Piednoel M."/>
            <person name="Hagmann J."/>
            <person name="Chen-Min-Tao R."/>
            <person name="Iglesias-Fernandez R."/>
            <person name="Schuster S.C."/>
            <person name="Alonso-Blanco C."/>
            <person name="Roudier F."/>
            <person name="Carbonero P."/>
            <person name="Paz-Ares J."/>
            <person name="Davis S.J."/>
            <person name="Pecinka A."/>
            <person name="Quesneville H."/>
            <person name="Colot V."/>
            <person name="Lysak M.A."/>
            <person name="Weigel D."/>
            <person name="Coupland G."/>
            <person name="Schneeberger K."/>
        </authorList>
    </citation>
    <scope>NUCLEOTIDE SEQUENCE [LARGE SCALE GENOMIC DNA]</scope>
    <source>
        <strain evidence="4">cv. Pajares</strain>
    </source>
</reference>
<feature type="compositionally biased region" description="Basic and acidic residues" evidence="1">
    <location>
        <begin position="116"/>
        <end position="129"/>
    </location>
</feature>
<dbReference type="OMA" id="SHKNAQT"/>
<dbReference type="EMBL" id="CM002869">
    <property type="protein sequence ID" value="KFK43951.1"/>
    <property type="molecule type" value="Genomic_DNA"/>
</dbReference>
<keyword evidence="2" id="KW-0812">Transmembrane</keyword>
<dbReference type="eggNOG" id="KOG0409">
    <property type="taxonomic scope" value="Eukaryota"/>
</dbReference>
<organism evidence="3 4">
    <name type="scientific">Arabis alpina</name>
    <name type="common">Alpine rock-cress</name>
    <dbReference type="NCBI Taxonomy" id="50452"/>
    <lineage>
        <taxon>Eukaryota</taxon>
        <taxon>Viridiplantae</taxon>
        <taxon>Streptophyta</taxon>
        <taxon>Embryophyta</taxon>
        <taxon>Tracheophyta</taxon>
        <taxon>Spermatophyta</taxon>
        <taxon>Magnoliopsida</taxon>
        <taxon>eudicotyledons</taxon>
        <taxon>Gunneridae</taxon>
        <taxon>Pentapetalae</taxon>
        <taxon>rosids</taxon>
        <taxon>malvids</taxon>
        <taxon>Brassicales</taxon>
        <taxon>Brassicaceae</taxon>
        <taxon>Arabideae</taxon>
        <taxon>Arabis</taxon>
    </lineage>
</organism>
<evidence type="ECO:0008006" key="5">
    <source>
        <dbReference type="Google" id="ProtNLM"/>
    </source>
</evidence>
<dbReference type="PANTHER" id="PTHR35991:SF1">
    <property type="entry name" value="CA-RESPONSIVE PROTEIN"/>
    <property type="match status" value="1"/>
</dbReference>